<reference evidence="1 2" key="1">
    <citation type="submission" date="2024-01" db="EMBL/GenBank/DDBJ databases">
        <title>Seven novel Bacillus-like species.</title>
        <authorList>
            <person name="Liu G."/>
        </authorList>
    </citation>
    <scope>NUCLEOTIDE SEQUENCE [LARGE SCALE GENOMIC DNA]</scope>
    <source>
        <strain evidence="1 2">FJAT-53711</strain>
    </source>
</reference>
<accession>A0ABU8G1L5</accession>
<organism evidence="1 2">
    <name type="scientific">Bacillus yunxiaonensis</name>
    <dbReference type="NCBI Taxonomy" id="3127665"/>
    <lineage>
        <taxon>Bacteria</taxon>
        <taxon>Bacillati</taxon>
        <taxon>Bacillota</taxon>
        <taxon>Bacilli</taxon>
        <taxon>Bacillales</taxon>
        <taxon>Bacillaceae</taxon>
        <taxon>Bacillus</taxon>
    </lineage>
</organism>
<evidence type="ECO:0000313" key="1">
    <source>
        <dbReference type="EMBL" id="MEI4832155.1"/>
    </source>
</evidence>
<protein>
    <submittedName>
        <fullName evidence="1">Uncharacterized protein</fullName>
    </submittedName>
</protein>
<dbReference type="InterPro" id="IPR016024">
    <property type="entry name" value="ARM-type_fold"/>
</dbReference>
<gene>
    <name evidence="1" type="ORF">WAX78_22480</name>
</gene>
<dbReference type="SUPFAM" id="SSF48371">
    <property type="entry name" value="ARM repeat"/>
    <property type="match status" value="1"/>
</dbReference>
<comment type="caution">
    <text evidence="1">The sequence shown here is derived from an EMBL/GenBank/DDBJ whole genome shotgun (WGS) entry which is preliminary data.</text>
</comment>
<dbReference type="RefSeq" id="WP_336484294.1">
    <property type="nucleotide sequence ID" value="NZ_JBAWSV010000011.1"/>
</dbReference>
<name>A0ABU8G1L5_9BACI</name>
<proteinExistence type="predicted"/>
<dbReference type="EMBL" id="JBAWSV010000011">
    <property type="protein sequence ID" value="MEI4832155.1"/>
    <property type="molecule type" value="Genomic_DNA"/>
</dbReference>
<dbReference type="Gene3D" id="1.25.40.290">
    <property type="entry name" value="ARM repeat domains"/>
    <property type="match status" value="1"/>
</dbReference>
<keyword evidence="2" id="KW-1185">Reference proteome</keyword>
<evidence type="ECO:0000313" key="2">
    <source>
        <dbReference type="Proteomes" id="UP001367922"/>
    </source>
</evidence>
<dbReference type="Proteomes" id="UP001367922">
    <property type="component" value="Unassembled WGS sequence"/>
</dbReference>
<sequence length="77" mass="9104">MYLRVQEVDFKNPSEVTTNLFSNLKNDPDEYARKSIGNAILDISKKHRELIQEELSNWNYKEPVVLFTYQTGSRHMI</sequence>